<reference evidence="1 2" key="1">
    <citation type="journal article" date="2023" name="Microb. Genom.">
        <title>Mesoterricola silvestris gen. nov., sp. nov., Mesoterricola sediminis sp. nov., Geothrix oryzae sp. nov., Geothrix edaphica sp. nov., Geothrix rubra sp. nov., and Geothrix limicola sp. nov., six novel members of Acidobacteriota isolated from soils.</title>
        <authorList>
            <person name="Weisberg A.J."/>
            <person name="Pearce E."/>
            <person name="Kramer C.G."/>
            <person name="Chang J.H."/>
            <person name="Clarke C.R."/>
        </authorList>
    </citation>
    <scope>NUCLEOTIDE SEQUENCE [LARGE SCALE GENOMIC DNA]</scope>
    <source>
        <strain evidence="1 2">ID09-01A</strain>
    </source>
</reference>
<protein>
    <submittedName>
        <fullName evidence="1">Uncharacterized protein</fullName>
    </submittedName>
</protein>
<keyword evidence="2" id="KW-1185">Reference proteome</keyword>
<dbReference type="Proteomes" id="UP001271274">
    <property type="component" value="Unassembled WGS sequence"/>
</dbReference>
<comment type="caution">
    <text evidence="1">The sequence shown here is derived from an EMBL/GenBank/DDBJ whole genome shotgun (WGS) entry which is preliminary data.</text>
</comment>
<sequence>MTYQEALTAGDLLARFCHTQLDRLVPGSNPARTWANARRYGLTAAQLGRLCAQDPDTVRRHLTA</sequence>
<evidence type="ECO:0000313" key="1">
    <source>
        <dbReference type="EMBL" id="MDX3707079.1"/>
    </source>
</evidence>
<dbReference type="RefSeq" id="WP_319063887.1">
    <property type="nucleotide sequence ID" value="NZ_JARAYT010000032.1"/>
</dbReference>
<gene>
    <name evidence="1" type="ORF">PV662_46920</name>
</gene>
<name>A0ABU4NWM2_9ACTN</name>
<accession>A0ABU4NWM2</accession>
<dbReference type="EMBL" id="JARAYU010000041">
    <property type="protein sequence ID" value="MDX3707079.1"/>
    <property type="molecule type" value="Genomic_DNA"/>
</dbReference>
<proteinExistence type="predicted"/>
<evidence type="ECO:0000313" key="2">
    <source>
        <dbReference type="Proteomes" id="UP001271274"/>
    </source>
</evidence>
<organism evidence="1 2">
    <name type="scientific">Streptomyces europaeiscabiei</name>
    <dbReference type="NCBI Taxonomy" id="146819"/>
    <lineage>
        <taxon>Bacteria</taxon>
        <taxon>Bacillati</taxon>
        <taxon>Actinomycetota</taxon>
        <taxon>Actinomycetes</taxon>
        <taxon>Kitasatosporales</taxon>
        <taxon>Streptomycetaceae</taxon>
        <taxon>Streptomyces</taxon>
    </lineage>
</organism>